<comment type="caution">
    <text evidence="2">The sequence shown here is derived from an EMBL/GenBank/DDBJ whole genome shotgun (WGS) entry which is preliminary data.</text>
</comment>
<evidence type="ECO:0000313" key="3">
    <source>
        <dbReference type="Proteomes" id="UP000680815"/>
    </source>
</evidence>
<dbReference type="InterPro" id="IPR038726">
    <property type="entry name" value="PDDEXK_AddAB-type"/>
</dbReference>
<protein>
    <submittedName>
        <fullName evidence="2">PD-(D/E)XK nuclease family protein</fullName>
    </submittedName>
</protein>
<reference evidence="2 3" key="1">
    <citation type="submission" date="2021-03" db="EMBL/GenBank/DDBJ databases">
        <authorList>
            <person name="So Y."/>
        </authorList>
    </citation>
    <scope>NUCLEOTIDE SEQUENCE [LARGE SCALE GENOMIC DNA]</scope>
    <source>
        <strain evidence="2 3">PWR1</strain>
    </source>
</reference>
<sequence>MTIALRSTLVVHGRLAMRERRLAAGRDRRHGLQIMSFEQAAVRLAGGFVRPIDEESLRAAIQAVLPATPMGELEGIKALPGMIGAAADTLHKVWRAGVDLAACAGVHPRLAAIARLESAVLDQLPPGMMRPHDIVAAATARIAHAPAVLGPMEIVGLTELSPCWRPLLQDLAAHIPVQWTAGPRSVPAWLDGIGVTVAHAPAQTPGISAVSAATAYHEAIEAMRWARSLLANGVSPSDIAIATASPADYDDYFLALRADANIDLHFVHGVRTVTTREGQAAAALAVIVVRGLSQSRLRRLAALCRDSGPFETLPEGWLRVLPTDAPLSTSGAWNRLLSRLAPEDWPDGADHVPALRAAAETLAKGPDAAGEIGEAFLRGRALAIWRKALLAGPAASIDATLETLKQDDGLEACVSVAWMPASALAASPRRFVRLLGLNSSRWPRGIAEDRLIPDHIIPTPVLDPLPVNLADRRDFETILATTADTIVLSRARRDSDGRLLGRSPLLAGHGDETYLRRNAPPVHAFSETDRLMARPQEFATDPQAVSARGCWRDWRQAQITPHDGLVRADHPLILAILSRTQSASSLRRLLRNPLSFLWVYAFGWREPQSSAEPLVLDALGIGDLVHMVLDRALRKLETGGGLVSSDIEAIEAAVAEAAQAVAADWESERPVPPAVIWQRTLEDARVMAGRALSYGEDVLPGARSYGEVPFGRSEPKSDAETPWDARKLVTIPGTGFNIAGYIDRLDISGDGKRALVRDYKTGRPPRSDIRLNGGRELQRCLYAFAVKALLGDDVAISASLLYPREPVDLQLDDPEAVLADITGYLRAARASLAGGAALPGPDTGGDYDDLAFALPANASATYCKRKMPAATERLGDVAQVWEAE</sequence>
<evidence type="ECO:0000313" key="2">
    <source>
        <dbReference type="EMBL" id="MBP0463874.1"/>
    </source>
</evidence>
<dbReference type="Pfam" id="PF12705">
    <property type="entry name" value="PDDEXK_1"/>
    <property type="match status" value="1"/>
</dbReference>
<accession>A0ABS4ARK3</accession>
<dbReference type="Proteomes" id="UP000680815">
    <property type="component" value="Unassembled WGS sequence"/>
</dbReference>
<dbReference type="EMBL" id="JAGIYZ010000006">
    <property type="protein sequence ID" value="MBP0463874.1"/>
    <property type="molecule type" value="Genomic_DNA"/>
</dbReference>
<feature type="domain" description="PD-(D/E)XK endonuclease-like" evidence="1">
    <location>
        <begin position="582"/>
        <end position="826"/>
    </location>
</feature>
<dbReference type="InterPro" id="IPR011604">
    <property type="entry name" value="PDDEXK-like_dom_sf"/>
</dbReference>
<proteinExistence type="predicted"/>
<name>A0ABS4ARK3_9PROT</name>
<keyword evidence="3" id="KW-1185">Reference proteome</keyword>
<dbReference type="Gene3D" id="3.90.320.10">
    <property type="match status" value="1"/>
</dbReference>
<evidence type="ECO:0000259" key="1">
    <source>
        <dbReference type="Pfam" id="PF12705"/>
    </source>
</evidence>
<dbReference type="InterPro" id="IPR027417">
    <property type="entry name" value="P-loop_NTPase"/>
</dbReference>
<organism evidence="2 3">
    <name type="scientific">Roseomonas nitratireducens</name>
    <dbReference type="NCBI Taxonomy" id="2820810"/>
    <lineage>
        <taxon>Bacteria</taxon>
        <taxon>Pseudomonadati</taxon>
        <taxon>Pseudomonadota</taxon>
        <taxon>Alphaproteobacteria</taxon>
        <taxon>Acetobacterales</taxon>
        <taxon>Roseomonadaceae</taxon>
        <taxon>Roseomonas</taxon>
    </lineage>
</organism>
<gene>
    <name evidence="2" type="ORF">J5Y09_08125</name>
</gene>
<dbReference type="SUPFAM" id="SSF52540">
    <property type="entry name" value="P-loop containing nucleoside triphosphate hydrolases"/>
    <property type="match status" value="1"/>
</dbReference>
<dbReference type="RefSeq" id="WP_209351248.1">
    <property type="nucleotide sequence ID" value="NZ_JAGIYZ010000006.1"/>
</dbReference>